<reference evidence="2 3" key="1">
    <citation type="submission" date="2023-01" db="EMBL/GenBank/DDBJ databases">
        <title>Analysis of 21 Apiospora genomes using comparative genomics revels a genus with tremendous synthesis potential of carbohydrate active enzymes and secondary metabolites.</title>
        <authorList>
            <person name="Sorensen T."/>
        </authorList>
    </citation>
    <scope>NUCLEOTIDE SEQUENCE [LARGE SCALE GENOMIC DNA]</scope>
    <source>
        <strain evidence="2 3">CBS 20057</strain>
    </source>
</reference>
<evidence type="ECO:0008006" key="4">
    <source>
        <dbReference type="Google" id="ProtNLM"/>
    </source>
</evidence>
<feature type="region of interest" description="Disordered" evidence="1">
    <location>
        <begin position="289"/>
        <end position="315"/>
    </location>
</feature>
<accession>A0ABR1R836</accession>
<feature type="compositionally biased region" description="Basic and acidic residues" evidence="1">
    <location>
        <begin position="374"/>
        <end position="395"/>
    </location>
</feature>
<evidence type="ECO:0000256" key="1">
    <source>
        <dbReference type="SAM" id="MobiDB-lite"/>
    </source>
</evidence>
<feature type="region of interest" description="Disordered" evidence="1">
    <location>
        <begin position="84"/>
        <end position="131"/>
    </location>
</feature>
<gene>
    <name evidence="2" type="ORF">PG991_014131</name>
</gene>
<sequence>MCKQYVYLSLCLEHDCESIVGKKGRNAYCRTARRGARRLGFCDGGLAYAVIVSPRHRGTVVCDECKQLRVLRQLSASVSAVVTTVKGEDRPTDGDEMWQSDDGGGDSSSSRETVRGDDDEEKDTGSLRFFASEKEKEERLASAYDFDLAMEQEVAALDITDTRAASPEEEEAYLTVTGGPDDSTIEYENNVPELTRQKGLKLSRRNCYGFAAVVVGKGIFPQPHPQSRPQYVDQDEVQWVKKRQIEDEFYDSDATGTVVVMTPSGSESESGLEMRANYDFHSEIRKKISSGTATASDTAMDADSLSSDGEPEFNEELDIQLRPEILEILNRTRGDRVRGRDIMITPTNPRRGLVPEEPLATDERAWSEDEDDEPARSDEDEGEKKEDKSPKHEKDNDDDDDERGGKRTRPSSWNTVLEDRAKRRRTA</sequence>
<evidence type="ECO:0000313" key="2">
    <source>
        <dbReference type="EMBL" id="KAK8001909.1"/>
    </source>
</evidence>
<name>A0ABR1R836_9PEZI</name>
<evidence type="ECO:0000313" key="3">
    <source>
        <dbReference type="Proteomes" id="UP001396898"/>
    </source>
</evidence>
<feature type="compositionally biased region" description="Low complexity" evidence="1">
    <location>
        <begin position="289"/>
        <end position="308"/>
    </location>
</feature>
<comment type="caution">
    <text evidence="2">The sequence shown here is derived from an EMBL/GenBank/DDBJ whole genome shotgun (WGS) entry which is preliminary data.</text>
</comment>
<feature type="region of interest" description="Disordered" evidence="1">
    <location>
        <begin position="340"/>
        <end position="427"/>
    </location>
</feature>
<organism evidence="2 3">
    <name type="scientific">Apiospora marii</name>
    <dbReference type="NCBI Taxonomy" id="335849"/>
    <lineage>
        <taxon>Eukaryota</taxon>
        <taxon>Fungi</taxon>
        <taxon>Dikarya</taxon>
        <taxon>Ascomycota</taxon>
        <taxon>Pezizomycotina</taxon>
        <taxon>Sordariomycetes</taxon>
        <taxon>Xylariomycetidae</taxon>
        <taxon>Amphisphaeriales</taxon>
        <taxon>Apiosporaceae</taxon>
        <taxon>Apiospora</taxon>
    </lineage>
</organism>
<proteinExistence type="predicted"/>
<dbReference type="Proteomes" id="UP001396898">
    <property type="component" value="Unassembled WGS sequence"/>
</dbReference>
<protein>
    <recommendedName>
        <fullName evidence="4">Stc1 domain-containing protein</fullName>
    </recommendedName>
</protein>
<keyword evidence="3" id="KW-1185">Reference proteome</keyword>
<dbReference type="EMBL" id="JAQQWI010000018">
    <property type="protein sequence ID" value="KAK8001909.1"/>
    <property type="molecule type" value="Genomic_DNA"/>
</dbReference>